<dbReference type="InterPro" id="IPR052747">
    <property type="entry name" value="TA_system_RelE_toxin"/>
</dbReference>
<dbReference type="EMBL" id="LNQE01000032">
    <property type="protein sequence ID" value="KUG29810.1"/>
    <property type="molecule type" value="Genomic_DNA"/>
</dbReference>
<proteinExistence type="predicted"/>
<dbReference type="PANTHER" id="PTHR38813">
    <property type="match status" value="1"/>
</dbReference>
<dbReference type="InterPro" id="IPR035093">
    <property type="entry name" value="RelE/ParE_toxin_dom_sf"/>
</dbReference>
<dbReference type="SUPFAM" id="SSF143011">
    <property type="entry name" value="RelE-like"/>
    <property type="match status" value="1"/>
</dbReference>
<accession>A0A0W8G9R5</accession>
<evidence type="ECO:0000313" key="1">
    <source>
        <dbReference type="EMBL" id="KUG29810.1"/>
    </source>
</evidence>
<protein>
    <recommendedName>
        <fullName evidence="2">Cytotoxic translational repressor of toxin-antitoxin stability system</fullName>
    </recommendedName>
</protein>
<organism evidence="1">
    <name type="scientific">hydrocarbon metagenome</name>
    <dbReference type="NCBI Taxonomy" id="938273"/>
    <lineage>
        <taxon>unclassified sequences</taxon>
        <taxon>metagenomes</taxon>
        <taxon>ecological metagenomes</taxon>
    </lineage>
</organism>
<dbReference type="Gene3D" id="3.30.2310.20">
    <property type="entry name" value="RelE-like"/>
    <property type="match status" value="1"/>
</dbReference>
<gene>
    <name evidence="1" type="ORF">ASZ90_000286</name>
</gene>
<sequence length="93" mass="10732">MISYIRSMAKVGVKRKAYKQLAKLPEHDQAAVLAAVTGLAHWPDCRDVKALKDRTGYRLRVGRYRVLFTVDTDQNPVVISVDEVRKRDERTYQ</sequence>
<name>A0A0W8G9R5_9ZZZZ</name>
<dbReference type="PANTHER" id="PTHR38813:SF1">
    <property type="entry name" value="TOXIN RELE1-RELATED"/>
    <property type="match status" value="1"/>
</dbReference>
<reference evidence="1" key="1">
    <citation type="journal article" date="2015" name="Proc. Natl. Acad. Sci. U.S.A.">
        <title>Networks of energetic and metabolic interactions define dynamics in microbial communities.</title>
        <authorList>
            <person name="Embree M."/>
            <person name="Liu J.K."/>
            <person name="Al-Bassam M.M."/>
            <person name="Zengler K."/>
        </authorList>
    </citation>
    <scope>NUCLEOTIDE SEQUENCE</scope>
</reference>
<comment type="caution">
    <text evidence="1">The sequence shown here is derived from an EMBL/GenBank/DDBJ whole genome shotgun (WGS) entry which is preliminary data.</text>
</comment>
<evidence type="ECO:0008006" key="2">
    <source>
        <dbReference type="Google" id="ProtNLM"/>
    </source>
</evidence>
<dbReference type="AlphaFoldDB" id="A0A0W8G9R5"/>